<dbReference type="PROSITE" id="PS00061">
    <property type="entry name" value="ADH_SHORT"/>
    <property type="match status" value="1"/>
</dbReference>
<protein>
    <submittedName>
        <fullName evidence="3">3-alpha-hydroxysteroid dehydrogenase</fullName>
    </submittedName>
</protein>
<dbReference type="InterPro" id="IPR002347">
    <property type="entry name" value="SDR_fam"/>
</dbReference>
<dbReference type="PRINTS" id="PR00080">
    <property type="entry name" value="SDRFAMILY"/>
</dbReference>
<evidence type="ECO:0000313" key="3">
    <source>
        <dbReference type="EMBL" id="RFA12981.1"/>
    </source>
</evidence>
<dbReference type="GO" id="GO:0016616">
    <property type="term" value="F:oxidoreductase activity, acting on the CH-OH group of donors, NAD or NADP as acceptor"/>
    <property type="evidence" value="ECO:0007669"/>
    <property type="project" value="TreeGrafter"/>
</dbReference>
<dbReference type="SUPFAM" id="SSF51735">
    <property type="entry name" value="NAD(P)-binding Rossmann-fold domains"/>
    <property type="match status" value="1"/>
</dbReference>
<name>A0A3E0VTC4_9MICO</name>
<dbReference type="RefSeq" id="WP_116282922.1">
    <property type="nucleotide sequence ID" value="NZ_NBXA01000020.1"/>
</dbReference>
<dbReference type="PRINTS" id="PR00081">
    <property type="entry name" value="GDHRDH"/>
</dbReference>
<evidence type="ECO:0000313" key="4">
    <source>
        <dbReference type="Proteomes" id="UP000256709"/>
    </source>
</evidence>
<dbReference type="NCBIfam" id="NF005559">
    <property type="entry name" value="PRK07231.1"/>
    <property type="match status" value="1"/>
</dbReference>
<accession>A0A3E0VTC4</accession>
<reference evidence="3 4" key="1">
    <citation type="submission" date="2017-04" db="EMBL/GenBank/DDBJ databases">
        <title>Comparative genome analysis of Subtercola boreus.</title>
        <authorList>
            <person name="Cho Y.-J."/>
            <person name="Cho A."/>
            <person name="Kim O.-S."/>
            <person name="Lee J.-I."/>
        </authorList>
    </citation>
    <scope>NUCLEOTIDE SEQUENCE [LARGE SCALE GENOMIC DNA]</scope>
    <source>
        <strain evidence="3 4">P27444</strain>
    </source>
</reference>
<dbReference type="Proteomes" id="UP000256709">
    <property type="component" value="Unassembled WGS sequence"/>
</dbReference>
<dbReference type="InterPro" id="IPR036291">
    <property type="entry name" value="NAD(P)-bd_dom_sf"/>
</dbReference>
<dbReference type="PANTHER" id="PTHR42760:SF133">
    <property type="entry name" value="3-OXOACYL-[ACYL-CARRIER-PROTEIN] REDUCTASE"/>
    <property type="match status" value="1"/>
</dbReference>
<dbReference type="InterPro" id="IPR020904">
    <property type="entry name" value="Sc_DH/Rdtase_CS"/>
</dbReference>
<evidence type="ECO:0000256" key="1">
    <source>
        <dbReference type="ARBA" id="ARBA00006484"/>
    </source>
</evidence>
<gene>
    <name evidence="3" type="ORF">B7R21_09035</name>
</gene>
<dbReference type="PANTHER" id="PTHR42760">
    <property type="entry name" value="SHORT-CHAIN DEHYDROGENASES/REDUCTASES FAMILY MEMBER"/>
    <property type="match status" value="1"/>
</dbReference>
<dbReference type="Gene3D" id="3.40.50.720">
    <property type="entry name" value="NAD(P)-binding Rossmann-like Domain"/>
    <property type="match status" value="1"/>
</dbReference>
<dbReference type="FunFam" id="3.40.50.720:FF:000084">
    <property type="entry name" value="Short-chain dehydrogenase reductase"/>
    <property type="match status" value="1"/>
</dbReference>
<dbReference type="Pfam" id="PF13561">
    <property type="entry name" value="adh_short_C2"/>
    <property type="match status" value="1"/>
</dbReference>
<keyword evidence="2" id="KW-0560">Oxidoreductase</keyword>
<comment type="similarity">
    <text evidence="1">Belongs to the short-chain dehydrogenases/reductases (SDR) family.</text>
</comment>
<dbReference type="AlphaFoldDB" id="A0A3E0VTC4"/>
<dbReference type="OrthoDB" id="286404at2"/>
<evidence type="ECO:0000256" key="2">
    <source>
        <dbReference type="ARBA" id="ARBA00023002"/>
    </source>
</evidence>
<organism evidence="3 4">
    <name type="scientific">Subtercola boreus</name>
    <dbReference type="NCBI Taxonomy" id="120213"/>
    <lineage>
        <taxon>Bacteria</taxon>
        <taxon>Bacillati</taxon>
        <taxon>Actinomycetota</taxon>
        <taxon>Actinomycetes</taxon>
        <taxon>Micrococcales</taxon>
        <taxon>Microbacteriaceae</taxon>
        <taxon>Subtercola</taxon>
    </lineage>
</organism>
<sequence length="244" mass="25042">MDRVSGKVALISGGARGMGAAHARLLVSEGASVVIGDLLDDEGQALASELGQHAEYVHLDVTDPAEWAAAVTTTLTRFGRIDVLVNNAGIANGAPITDFPLTQWQKTIDINLTGAFLGIQAVIPSLVEQKSGSIINISSVEGLRGSPGLHAYVATKFALRGLTKSVAVEVGASGVRVNSIHPGFITTPMTAGIAASQLQIPLGRAADPVEVSHLVLFLASDESGYSTGSEFVIDGGLTAGIPHA</sequence>
<dbReference type="EMBL" id="NBXA01000020">
    <property type="protein sequence ID" value="RFA12981.1"/>
    <property type="molecule type" value="Genomic_DNA"/>
</dbReference>
<comment type="caution">
    <text evidence="3">The sequence shown here is derived from an EMBL/GenBank/DDBJ whole genome shotgun (WGS) entry which is preliminary data.</text>
</comment>
<proteinExistence type="inferred from homology"/>